<dbReference type="PROSITE" id="PS50994">
    <property type="entry name" value="INTEGRASE"/>
    <property type="match status" value="1"/>
</dbReference>
<dbReference type="VEuPathDB" id="FungiDB:PC110_g16930"/>
<dbReference type="GO" id="GO:0003964">
    <property type="term" value="F:RNA-directed DNA polymerase activity"/>
    <property type="evidence" value="ECO:0007669"/>
    <property type="project" value="UniProtKB-KW"/>
</dbReference>
<evidence type="ECO:0000256" key="10">
    <source>
        <dbReference type="ARBA" id="ARBA00022908"/>
    </source>
</evidence>
<keyword evidence="11" id="KW-0695">RNA-directed DNA polymerase</keyword>
<evidence type="ECO:0000256" key="14">
    <source>
        <dbReference type="ARBA" id="ARBA00023172"/>
    </source>
</evidence>
<dbReference type="PANTHER" id="PTHR37984:SF5">
    <property type="entry name" value="PROTEIN NYNRIN-LIKE"/>
    <property type="match status" value="1"/>
</dbReference>
<dbReference type="EMBL" id="RCMK01002498">
    <property type="protein sequence ID" value="KAG2880728.1"/>
    <property type="molecule type" value="Genomic_DNA"/>
</dbReference>
<keyword evidence="3" id="KW-0548">Nucleotidyltransferase</keyword>
<dbReference type="GO" id="GO:0004190">
    <property type="term" value="F:aspartic-type endopeptidase activity"/>
    <property type="evidence" value="ECO:0007669"/>
    <property type="project" value="UniProtKB-KW"/>
</dbReference>
<reference evidence="17" key="1">
    <citation type="submission" date="2018-10" db="EMBL/GenBank/DDBJ databases">
        <title>Effector identification in a new, highly contiguous assembly of the strawberry crown rot pathogen Phytophthora cactorum.</title>
        <authorList>
            <person name="Armitage A.D."/>
            <person name="Nellist C.F."/>
            <person name="Bates H."/>
            <person name="Vickerstaff R.J."/>
            <person name="Harrison R.J."/>
        </authorList>
    </citation>
    <scope>NUCLEOTIDE SEQUENCE</scope>
    <source>
        <strain evidence="17">4040</strain>
    </source>
</reference>
<dbReference type="InterPro" id="IPR043502">
    <property type="entry name" value="DNA/RNA_pol_sf"/>
</dbReference>
<evidence type="ECO:0000256" key="11">
    <source>
        <dbReference type="ARBA" id="ARBA00022918"/>
    </source>
</evidence>
<evidence type="ECO:0000256" key="4">
    <source>
        <dbReference type="ARBA" id="ARBA00022722"/>
    </source>
</evidence>
<sequence length="746" mass="85266">MKAVARNEAPRASSRRDEAVQRRLRCLRLRNRLQLKAAERNYPVHDKELLAMKYALVKFRVHLLGSRPFVIYTDHASLRTAINSPHLSQRMARWLPFFVEYNFRVEYKPGKLNVLANALSRRPDYELAHITRVTTDLYDRIRMAYRNDESLASLVQFLTAGKEAKSEWLSPRQRSRLHRYKWQDGLLYYRVEPHEPPWVVVPNDEDLKFDILQEAHDARSSGYLGCEKTFLSVSQAFWWTHMYKRVARYVKTCETCQRVKPAWHASAPLQSLPVPADCWKSMSLDFVFGLPADDHGNTGILVFVCRLSKMYHLAPVPDTVTGEHVARLFVDDIFRHHGLPETFVSDRDPRFTAAFWQTLFQLLGTRLHMSTADHPQTDGQTERVNRVLEDTLRSVCAVAPRTWSERLPVVEFALNNAVHVSTGFTLFYLNGMRHPRVPLTLRGGTESSILSGGEARKALSSQVSDLRPVSVRNMVESFIDTRLNVINRVRDAMTIAQDRQKEYSDKHGRGNVNVFKVGDLVLLDTRNLPLDTVSSVGSNKLKHRFIGPFAVLARHDASYTIDLPKSMKTHPTFYVGRLKRYHDPQRSAASQTPQASREEDSTPRNETQPQTSSNVQRRKAKTHAALVDREASAIRLRVRLSVPIRVRLRPRCLVKKGTPDQLKLAESLIHIGRGRPATNPIMEFRDLPAQLVQAVLELREDPAIPGLGGIITASPETQSDFEDKNALTETINLRVLRLSHSRKRCI</sequence>
<evidence type="ECO:0000313" key="18">
    <source>
        <dbReference type="Proteomes" id="UP000736787"/>
    </source>
</evidence>
<keyword evidence="12" id="KW-0239">DNA-directed DNA polymerase</keyword>
<dbReference type="FunFam" id="1.10.340.70:FF:000001">
    <property type="entry name" value="Retrovirus-related Pol polyprotein from transposon gypsy-like Protein"/>
    <property type="match status" value="1"/>
</dbReference>
<dbReference type="InterPro" id="IPR056924">
    <property type="entry name" value="SH3_Tf2-1"/>
</dbReference>
<feature type="domain" description="Integrase catalytic" evidence="16">
    <location>
        <begin position="269"/>
        <end position="434"/>
    </location>
</feature>
<dbReference type="AlphaFoldDB" id="A0A8T1AEU3"/>
<gene>
    <name evidence="17" type="ORF">PC117_g26511</name>
</gene>
<evidence type="ECO:0000256" key="9">
    <source>
        <dbReference type="ARBA" id="ARBA00022842"/>
    </source>
</evidence>
<evidence type="ECO:0000256" key="7">
    <source>
        <dbReference type="ARBA" id="ARBA00022759"/>
    </source>
</evidence>
<dbReference type="GO" id="GO:0004519">
    <property type="term" value="F:endonuclease activity"/>
    <property type="evidence" value="ECO:0007669"/>
    <property type="project" value="UniProtKB-KW"/>
</dbReference>
<dbReference type="Pfam" id="PF24626">
    <property type="entry name" value="SH3_Tf2-1"/>
    <property type="match status" value="1"/>
</dbReference>
<evidence type="ECO:0000256" key="1">
    <source>
        <dbReference type="ARBA" id="ARBA00022670"/>
    </source>
</evidence>
<keyword evidence="8" id="KW-0378">Hydrolase</keyword>
<proteinExistence type="predicted"/>
<keyword evidence="1" id="KW-0645">Protease</keyword>
<dbReference type="InterPro" id="IPR041373">
    <property type="entry name" value="RT_RNaseH"/>
</dbReference>
<evidence type="ECO:0000256" key="12">
    <source>
        <dbReference type="ARBA" id="ARBA00022932"/>
    </source>
</evidence>
<dbReference type="SUPFAM" id="SSF56672">
    <property type="entry name" value="DNA/RNA polymerases"/>
    <property type="match status" value="1"/>
</dbReference>
<keyword evidence="6" id="KW-0064">Aspartyl protease</keyword>
<evidence type="ECO:0000256" key="5">
    <source>
        <dbReference type="ARBA" id="ARBA00022723"/>
    </source>
</evidence>
<evidence type="ECO:0000256" key="15">
    <source>
        <dbReference type="SAM" id="MobiDB-lite"/>
    </source>
</evidence>
<accession>A0A8T1AEU3</accession>
<dbReference type="Pfam" id="PF17921">
    <property type="entry name" value="Integrase_H2C2"/>
    <property type="match status" value="1"/>
</dbReference>
<dbReference type="GO" id="GO:0046872">
    <property type="term" value="F:metal ion binding"/>
    <property type="evidence" value="ECO:0007669"/>
    <property type="project" value="UniProtKB-KW"/>
</dbReference>
<keyword evidence="4" id="KW-0540">Nuclease</keyword>
<keyword evidence="7" id="KW-0255">Endonuclease</keyword>
<evidence type="ECO:0000256" key="8">
    <source>
        <dbReference type="ARBA" id="ARBA00022801"/>
    </source>
</evidence>
<evidence type="ECO:0000256" key="13">
    <source>
        <dbReference type="ARBA" id="ARBA00023125"/>
    </source>
</evidence>
<dbReference type="Gene3D" id="3.30.420.10">
    <property type="entry name" value="Ribonuclease H-like superfamily/Ribonuclease H"/>
    <property type="match status" value="1"/>
</dbReference>
<dbReference type="CDD" id="cd09274">
    <property type="entry name" value="RNase_HI_RT_Ty3"/>
    <property type="match status" value="1"/>
</dbReference>
<organism evidence="17 18">
    <name type="scientific">Phytophthora cactorum</name>
    <dbReference type="NCBI Taxonomy" id="29920"/>
    <lineage>
        <taxon>Eukaryota</taxon>
        <taxon>Sar</taxon>
        <taxon>Stramenopiles</taxon>
        <taxon>Oomycota</taxon>
        <taxon>Peronosporomycetes</taxon>
        <taxon>Peronosporales</taxon>
        <taxon>Peronosporaceae</taxon>
        <taxon>Phytophthora</taxon>
    </lineage>
</organism>
<dbReference type="Gene3D" id="1.10.340.70">
    <property type="match status" value="1"/>
</dbReference>
<dbReference type="GO" id="GO:0006508">
    <property type="term" value="P:proteolysis"/>
    <property type="evidence" value="ECO:0007669"/>
    <property type="project" value="UniProtKB-KW"/>
</dbReference>
<keyword evidence="13" id="KW-0238">DNA-binding</keyword>
<dbReference type="GO" id="GO:0003887">
    <property type="term" value="F:DNA-directed DNA polymerase activity"/>
    <property type="evidence" value="ECO:0007669"/>
    <property type="project" value="UniProtKB-KW"/>
</dbReference>
<evidence type="ECO:0000256" key="3">
    <source>
        <dbReference type="ARBA" id="ARBA00022695"/>
    </source>
</evidence>
<dbReference type="Pfam" id="PF17917">
    <property type="entry name" value="RT_RNaseH"/>
    <property type="match status" value="1"/>
</dbReference>
<keyword evidence="10" id="KW-0229">DNA integration</keyword>
<dbReference type="InterPro" id="IPR012337">
    <property type="entry name" value="RNaseH-like_sf"/>
</dbReference>
<feature type="region of interest" description="Disordered" evidence="15">
    <location>
        <begin position="583"/>
        <end position="624"/>
    </location>
</feature>
<dbReference type="GO" id="GO:0003677">
    <property type="term" value="F:DNA binding"/>
    <property type="evidence" value="ECO:0007669"/>
    <property type="project" value="UniProtKB-KW"/>
</dbReference>
<evidence type="ECO:0000256" key="2">
    <source>
        <dbReference type="ARBA" id="ARBA00022679"/>
    </source>
</evidence>
<dbReference type="InterPro" id="IPR036397">
    <property type="entry name" value="RNaseH_sf"/>
</dbReference>
<dbReference type="InterPro" id="IPR041588">
    <property type="entry name" value="Integrase_H2C2"/>
</dbReference>
<evidence type="ECO:0000259" key="16">
    <source>
        <dbReference type="PROSITE" id="PS50994"/>
    </source>
</evidence>
<keyword evidence="14" id="KW-0233">DNA recombination</keyword>
<dbReference type="PANTHER" id="PTHR37984">
    <property type="entry name" value="PROTEIN CBG26694"/>
    <property type="match status" value="1"/>
</dbReference>
<dbReference type="InterPro" id="IPR001584">
    <property type="entry name" value="Integrase_cat-core"/>
</dbReference>
<dbReference type="InterPro" id="IPR050951">
    <property type="entry name" value="Retrovirus_Pol_polyprotein"/>
</dbReference>
<dbReference type="SUPFAM" id="SSF53098">
    <property type="entry name" value="Ribonuclease H-like"/>
    <property type="match status" value="1"/>
</dbReference>
<name>A0A8T1AEU3_9STRA</name>
<comment type="caution">
    <text evidence="17">The sequence shown here is derived from an EMBL/GenBank/DDBJ whole genome shotgun (WGS) entry which is preliminary data.</text>
</comment>
<dbReference type="GO" id="GO:0015074">
    <property type="term" value="P:DNA integration"/>
    <property type="evidence" value="ECO:0007669"/>
    <property type="project" value="UniProtKB-KW"/>
</dbReference>
<keyword evidence="2" id="KW-0808">Transferase</keyword>
<evidence type="ECO:0000313" key="17">
    <source>
        <dbReference type="EMBL" id="KAG2880728.1"/>
    </source>
</evidence>
<dbReference type="GO" id="GO:0006310">
    <property type="term" value="P:DNA recombination"/>
    <property type="evidence" value="ECO:0007669"/>
    <property type="project" value="UniProtKB-KW"/>
</dbReference>
<keyword evidence="5" id="KW-0479">Metal-binding</keyword>
<dbReference type="Proteomes" id="UP000736787">
    <property type="component" value="Unassembled WGS sequence"/>
</dbReference>
<evidence type="ECO:0000256" key="6">
    <source>
        <dbReference type="ARBA" id="ARBA00022750"/>
    </source>
</evidence>
<protein>
    <recommendedName>
        <fullName evidence="16">Integrase catalytic domain-containing protein</fullName>
    </recommendedName>
</protein>
<dbReference type="VEuPathDB" id="FungiDB:PC110_g23488"/>
<keyword evidence="9" id="KW-0460">Magnesium</keyword>
<feature type="compositionally biased region" description="Polar residues" evidence="15">
    <location>
        <begin position="604"/>
        <end position="615"/>
    </location>
</feature>